<name>A0A382N0L6_9ZZZZ</name>
<organism evidence="2">
    <name type="scientific">marine metagenome</name>
    <dbReference type="NCBI Taxonomy" id="408172"/>
    <lineage>
        <taxon>unclassified sequences</taxon>
        <taxon>metagenomes</taxon>
        <taxon>ecological metagenomes</taxon>
    </lineage>
</organism>
<dbReference type="SUPFAM" id="SSF49464">
    <property type="entry name" value="Carboxypeptidase regulatory domain-like"/>
    <property type="match status" value="1"/>
</dbReference>
<feature type="transmembrane region" description="Helical" evidence="1">
    <location>
        <begin position="6"/>
        <end position="30"/>
    </location>
</feature>
<proteinExistence type="predicted"/>
<keyword evidence="1" id="KW-1133">Transmembrane helix</keyword>
<evidence type="ECO:0000256" key="1">
    <source>
        <dbReference type="SAM" id="Phobius"/>
    </source>
</evidence>
<gene>
    <name evidence="2" type="ORF">METZ01_LOCUS307174</name>
</gene>
<dbReference type="Pfam" id="PF13620">
    <property type="entry name" value="CarboxypepD_reg"/>
    <property type="match status" value="1"/>
</dbReference>
<accession>A0A382N0L6</accession>
<keyword evidence="1" id="KW-0472">Membrane</keyword>
<keyword evidence="1" id="KW-0812">Transmembrane</keyword>
<evidence type="ECO:0008006" key="3">
    <source>
        <dbReference type="Google" id="ProtNLM"/>
    </source>
</evidence>
<protein>
    <recommendedName>
        <fullName evidence="3">Carboxypeptidase regulatory-like domain-containing protein</fullName>
    </recommendedName>
</protein>
<sequence length="156" mass="16940">MTPETPAAYGALMSFPQALVLCFVALGISAHSQAMERVLMGVVQDELGGTIALTTITVTCTEDTFETLSDTSGTFRITQLPAEQCRLRAERNLFVPVIMGVDLTNETPAFVKVVLTIAEVATEVIVTPSRGRQEQLFEIPEAVSVTTQEELESRPH</sequence>
<dbReference type="InterPro" id="IPR008969">
    <property type="entry name" value="CarboxyPept-like_regulatory"/>
</dbReference>
<dbReference type="AlphaFoldDB" id="A0A382N0L6"/>
<dbReference type="EMBL" id="UINC01096984">
    <property type="protein sequence ID" value="SVC54320.1"/>
    <property type="molecule type" value="Genomic_DNA"/>
</dbReference>
<evidence type="ECO:0000313" key="2">
    <source>
        <dbReference type="EMBL" id="SVC54320.1"/>
    </source>
</evidence>
<reference evidence="2" key="1">
    <citation type="submission" date="2018-05" db="EMBL/GenBank/DDBJ databases">
        <authorList>
            <person name="Lanie J.A."/>
            <person name="Ng W.-L."/>
            <person name="Kazmierczak K.M."/>
            <person name="Andrzejewski T.M."/>
            <person name="Davidsen T.M."/>
            <person name="Wayne K.J."/>
            <person name="Tettelin H."/>
            <person name="Glass J.I."/>
            <person name="Rusch D."/>
            <person name="Podicherti R."/>
            <person name="Tsui H.-C.T."/>
            <person name="Winkler M.E."/>
        </authorList>
    </citation>
    <scope>NUCLEOTIDE SEQUENCE</scope>
</reference>
<feature type="non-terminal residue" evidence="2">
    <location>
        <position position="156"/>
    </location>
</feature>